<dbReference type="InterPro" id="IPR021331">
    <property type="entry name" value="Hva1_TUDOR"/>
</dbReference>
<organism evidence="3 4">
    <name type="scientific">Agaricus bisporus var. burnettii</name>
    <dbReference type="NCBI Taxonomy" id="192524"/>
    <lineage>
        <taxon>Eukaryota</taxon>
        <taxon>Fungi</taxon>
        <taxon>Dikarya</taxon>
        <taxon>Basidiomycota</taxon>
        <taxon>Agaricomycotina</taxon>
        <taxon>Agaricomycetes</taxon>
        <taxon>Agaricomycetidae</taxon>
        <taxon>Agaricales</taxon>
        <taxon>Agaricineae</taxon>
        <taxon>Agaricaceae</taxon>
        <taxon>Agaricus</taxon>
    </lineage>
</organism>
<comment type="caution">
    <text evidence="3">The sequence shown here is derived from an EMBL/GenBank/DDBJ whole genome shotgun (WGS) entry which is preliminary data.</text>
</comment>
<name>A0A8H7C5F3_AGABI</name>
<feature type="compositionally biased region" description="Low complexity" evidence="1">
    <location>
        <begin position="206"/>
        <end position="216"/>
    </location>
</feature>
<dbReference type="EMBL" id="JABXXO010000013">
    <property type="protein sequence ID" value="KAF7761869.1"/>
    <property type="molecule type" value="Genomic_DNA"/>
</dbReference>
<evidence type="ECO:0000313" key="4">
    <source>
        <dbReference type="Proteomes" id="UP000629468"/>
    </source>
</evidence>
<feature type="domain" description="Hypervirulence associated protein TUDOR" evidence="2">
    <location>
        <begin position="3"/>
        <end position="68"/>
    </location>
</feature>
<proteinExistence type="predicted"/>
<feature type="compositionally biased region" description="Basic and acidic residues" evidence="1">
    <location>
        <begin position="49"/>
        <end position="95"/>
    </location>
</feature>
<feature type="compositionally biased region" description="Basic residues" evidence="1">
    <location>
        <begin position="145"/>
        <end position="155"/>
    </location>
</feature>
<feature type="region of interest" description="Disordered" evidence="1">
    <location>
        <begin position="1"/>
        <end position="222"/>
    </location>
</feature>
<feature type="compositionally biased region" description="Polar residues" evidence="1">
    <location>
        <begin position="29"/>
        <end position="39"/>
    </location>
</feature>
<protein>
    <recommendedName>
        <fullName evidence="2">Hypervirulence associated protein TUDOR domain-containing protein</fullName>
    </recommendedName>
</protein>
<dbReference type="Proteomes" id="UP000629468">
    <property type="component" value="Unassembled WGS sequence"/>
</dbReference>
<feature type="compositionally biased region" description="Basic and acidic residues" evidence="1">
    <location>
        <begin position="173"/>
        <end position="183"/>
    </location>
</feature>
<dbReference type="Pfam" id="PF11160">
    <property type="entry name" value="Hva1_TUDOR"/>
    <property type="match status" value="1"/>
</dbReference>
<evidence type="ECO:0000259" key="2">
    <source>
        <dbReference type="Pfam" id="PF11160"/>
    </source>
</evidence>
<feature type="compositionally biased region" description="Low complexity" evidence="1">
    <location>
        <begin position="96"/>
        <end position="113"/>
    </location>
</feature>
<accession>A0A8H7C5F3</accession>
<reference evidence="3 4" key="1">
    <citation type="journal article" name="Sci. Rep.">
        <title>Telomere-to-telomere assembled and centromere annotated genomes of the two main subspecies of the button mushroom Agaricus bisporus reveal especially polymorphic chromosome ends.</title>
        <authorList>
            <person name="Sonnenberg A.S.M."/>
            <person name="Sedaghat-Telgerd N."/>
            <person name="Lavrijssen B."/>
            <person name="Ohm R.A."/>
            <person name="Hendrickx P.M."/>
            <person name="Scholtmeijer K."/>
            <person name="Baars J.J.P."/>
            <person name="van Peer A."/>
        </authorList>
    </citation>
    <scope>NUCLEOTIDE SEQUENCE [LARGE SCALE GENOMIC DNA]</scope>
    <source>
        <strain evidence="3 4">H119_p4</strain>
    </source>
</reference>
<gene>
    <name evidence="3" type="ORF">Agabi119p4_9861</name>
</gene>
<evidence type="ECO:0000256" key="1">
    <source>
        <dbReference type="SAM" id="MobiDB-lite"/>
    </source>
</evidence>
<evidence type="ECO:0000313" key="3">
    <source>
        <dbReference type="EMBL" id="KAF7761869.1"/>
    </source>
</evidence>
<dbReference type="AlphaFoldDB" id="A0A8H7C5F3"/>
<feature type="compositionally biased region" description="Basic and acidic residues" evidence="1">
    <location>
        <begin position="124"/>
        <end position="141"/>
    </location>
</feature>
<sequence length="222" mass="23287">MAIQWNYGGNHPQGTAAEIKDQPGEKVQIVSQKGNTVTRNADEENPAVRVERRGEGNGNDVVKRMSELTKVGEGDGHSGEGEQTKEPVVGEKRGPAGETEGAEAGKAEATTTQEKTKKPRAKKAKTDPEAGKGEEHAEGAETTRTSKRGRGRGRGKATASTGGRKPSTRSKKGSTDETAKETAVEEPATVDITTEADAPGEPEPVPDVAVEEAPAGHTRSQT</sequence>